<dbReference type="Proteomes" id="UP000275281">
    <property type="component" value="Unassembled WGS sequence"/>
</dbReference>
<dbReference type="Gene3D" id="3.30.565.10">
    <property type="entry name" value="Histidine kinase-like ATPase, C-terminal domain"/>
    <property type="match status" value="1"/>
</dbReference>
<dbReference type="PRINTS" id="PR00344">
    <property type="entry name" value="BCTRLSENSOR"/>
</dbReference>
<dbReference type="EMBL" id="RPOK01000003">
    <property type="protein sequence ID" value="RPJ66431.1"/>
    <property type="molecule type" value="Genomic_DNA"/>
</dbReference>
<feature type="domain" description="Histidine kinase" evidence="7">
    <location>
        <begin position="1"/>
        <end position="86"/>
    </location>
</feature>
<protein>
    <recommendedName>
        <fullName evidence="2">histidine kinase</fullName>
        <ecNumber evidence="2">2.7.13.3</ecNumber>
    </recommendedName>
</protein>
<keyword evidence="4" id="KW-0547">Nucleotide-binding</keyword>
<comment type="catalytic activity">
    <reaction evidence="1">
        <text>ATP + protein L-histidine = ADP + protein N-phospho-L-histidine.</text>
        <dbReference type="EC" id="2.7.13.3"/>
    </reaction>
</comment>
<evidence type="ECO:0000256" key="5">
    <source>
        <dbReference type="ARBA" id="ARBA00022777"/>
    </source>
</evidence>
<accession>A0A3N5YM97</accession>
<keyword evidence="3" id="KW-0808">Transferase</keyword>
<dbReference type="PANTHER" id="PTHR44936:SF10">
    <property type="entry name" value="SENSOR PROTEIN RSTB"/>
    <property type="match status" value="1"/>
</dbReference>
<dbReference type="Pfam" id="PF02518">
    <property type="entry name" value="HATPase_c"/>
    <property type="match status" value="1"/>
</dbReference>
<sequence length="91" mass="10082">MVVKVTLNEFEDYYSVTVEDNGVGISSEEQHKVFNPFYTLARHKGHVGLGLNIVFNLVSQVLGGTISYQPSSLGGANFRFTLSKTREEVDV</sequence>
<dbReference type="PANTHER" id="PTHR44936">
    <property type="entry name" value="SENSOR PROTEIN CREC"/>
    <property type="match status" value="1"/>
</dbReference>
<dbReference type="PROSITE" id="PS50109">
    <property type="entry name" value="HIS_KIN"/>
    <property type="match status" value="1"/>
</dbReference>
<dbReference type="GO" id="GO:0005524">
    <property type="term" value="F:ATP binding"/>
    <property type="evidence" value="ECO:0007669"/>
    <property type="project" value="UniProtKB-KW"/>
</dbReference>
<dbReference type="AlphaFoldDB" id="A0A3N5YM97"/>
<dbReference type="OrthoDB" id="2521613at2"/>
<evidence type="ECO:0000313" key="9">
    <source>
        <dbReference type="Proteomes" id="UP000275281"/>
    </source>
</evidence>
<dbReference type="CDD" id="cd00075">
    <property type="entry name" value="HATPase"/>
    <property type="match status" value="1"/>
</dbReference>
<evidence type="ECO:0000256" key="4">
    <source>
        <dbReference type="ARBA" id="ARBA00022741"/>
    </source>
</evidence>
<keyword evidence="9" id="KW-1185">Reference proteome</keyword>
<gene>
    <name evidence="8" type="ORF">DRW07_10065</name>
</gene>
<evidence type="ECO:0000256" key="1">
    <source>
        <dbReference type="ARBA" id="ARBA00000085"/>
    </source>
</evidence>
<evidence type="ECO:0000256" key="6">
    <source>
        <dbReference type="ARBA" id="ARBA00022840"/>
    </source>
</evidence>
<evidence type="ECO:0000256" key="2">
    <source>
        <dbReference type="ARBA" id="ARBA00012438"/>
    </source>
</evidence>
<keyword evidence="5" id="KW-0418">Kinase</keyword>
<dbReference type="EC" id="2.7.13.3" evidence="2"/>
<name>A0A3N5YM97_9ALTE</name>
<comment type="caution">
    <text evidence="8">The sequence shown here is derived from an EMBL/GenBank/DDBJ whole genome shotgun (WGS) entry which is preliminary data.</text>
</comment>
<organism evidence="8 9">
    <name type="scientific">Alteromonas sediminis</name>
    <dbReference type="NCBI Taxonomy" id="2259342"/>
    <lineage>
        <taxon>Bacteria</taxon>
        <taxon>Pseudomonadati</taxon>
        <taxon>Pseudomonadota</taxon>
        <taxon>Gammaproteobacteria</taxon>
        <taxon>Alteromonadales</taxon>
        <taxon>Alteromonadaceae</taxon>
        <taxon>Alteromonas/Salinimonas group</taxon>
        <taxon>Alteromonas</taxon>
    </lineage>
</organism>
<evidence type="ECO:0000256" key="3">
    <source>
        <dbReference type="ARBA" id="ARBA00022679"/>
    </source>
</evidence>
<proteinExistence type="predicted"/>
<dbReference type="InterPro" id="IPR050980">
    <property type="entry name" value="2C_sensor_his_kinase"/>
</dbReference>
<evidence type="ECO:0000313" key="8">
    <source>
        <dbReference type="EMBL" id="RPJ66431.1"/>
    </source>
</evidence>
<dbReference type="InterPro" id="IPR036890">
    <property type="entry name" value="HATPase_C_sf"/>
</dbReference>
<evidence type="ECO:0000259" key="7">
    <source>
        <dbReference type="PROSITE" id="PS50109"/>
    </source>
</evidence>
<reference evidence="8 9" key="1">
    <citation type="submission" date="2018-11" db="EMBL/GenBank/DDBJ databases">
        <authorList>
            <person name="Ye M.-Q."/>
            <person name="Du Z.-J."/>
        </authorList>
    </citation>
    <scope>NUCLEOTIDE SEQUENCE [LARGE SCALE GENOMIC DNA]</scope>
    <source>
        <strain evidence="8 9">U0105</strain>
    </source>
</reference>
<keyword evidence="6 8" id="KW-0067">ATP-binding</keyword>
<dbReference type="SUPFAM" id="SSF55874">
    <property type="entry name" value="ATPase domain of HSP90 chaperone/DNA topoisomerase II/histidine kinase"/>
    <property type="match status" value="1"/>
</dbReference>
<dbReference type="InterPro" id="IPR004358">
    <property type="entry name" value="Sig_transdc_His_kin-like_C"/>
</dbReference>
<dbReference type="InterPro" id="IPR005467">
    <property type="entry name" value="His_kinase_dom"/>
</dbReference>
<dbReference type="InterPro" id="IPR003594">
    <property type="entry name" value="HATPase_dom"/>
</dbReference>
<dbReference type="GO" id="GO:0004673">
    <property type="term" value="F:protein histidine kinase activity"/>
    <property type="evidence" value="ECO:0007669"/>
    <property type="project" value="UniProtKB-EC"/>
</dbReference>